<organism evidence="1 2">
    <name type="scientific">Cochliobolus heterostrophus (strain C5 / ATCC 48332 / race O)</name>
    <name type="common">Southern corn leaf blight fungus</name>
    <name type="synonym">Bipolaris maydis</name>
    <dbReference type="NCBI Taxonomy" id="701091"/>
    <lineage>
        <taxon>Eukaryota</taxon>
        <taxon>Fungi</taxon>
        <taxon>Dikarya</taxon>
        <taxon>Ascomycota</taxon>
        <taxon>Pezizomycotina</taxon>
        <taxon>Dothideomycetes</taxon>
        <taxon>Pleosporomycetidae</taxon>
        <taxon>Pleosporales</taxon>
        <taxon>Pleosporineae</taxon>
        <taxon>Pleosporaceae</taxon>
        <taxon>Bipolaris</taxon>
    </lineage>
</organism>
<gene>
    <name evidence="1" type="ORF">COCHEDRAFT_1019412</name>
</gene>
<protein>
    <submittedName>
        <fullName evidence="1">Uncharacterized protein</fullName>
    </submittedName>
</protein>
<proteinExistence type="predicted"/>
<evidence type="ECO:0000313" key="1">
    <source>
        <dbReference type="EMBL" id="EMD95843.1"/>
    </source>
</evidence>
<dbReference type="AlphaFoldDB" id="M2V7Z4"/>
<evidence type="ECO:0000313" key="2">
    <source>
        <dbReference type="Proteomes" id="UP000016936"/>
    </source>
</evidence>
<reference evidence="1 2" key="1">
    <citation type="journal article" date="2012" name="PLoS Pathog.">
        <title>Diverse lifestyles and strategies of plant pathogenesis encoded in the genomes of eighteen Dothideomycetes fungi.</title>
        <authorList>
            <person name="Ohm R.A."/>
            <person name="Feau N."/>
            <person name="Henrissat B."/>
            <person name="Schoch C.L."/>
            <person name="Horwitz B.A."/>
            <person name="Barry K.W."/>
            <person name="Condon B.J."/>
            <person name="Copeland A.C."/>
            <person name="Dhillon B."/>
            <person name="Glaser F."/>
            <person name="Hesse C.N."/>
            <person name="Kosti I."/>
            <person name="LaButti K."/>
            <person name="Lindquist E.A."/>
            <person name="Lucas S."/>
            <person name="Salamov A.A."/>
            <person name="Bradshaw R.E."/>
            <person name="Ciuffetti L."/>
            <person name="Hamelin R.C."/>
            <person name="Kema G.H.J."/>
            <person name="Lawrence C."/>
            <person name="Scott J.A."/>
            <person name="Spatafora J.W."/>
            <person name="Turgeon B.G."/>
            <person name="de Wit P.J.G.M."/>
            <person name="Zhong S."/>
            <person name="Goodwin S.B."/>
            <person name="Grigoriev I.V."/>
        </authorList>
    </citation>
    <scope>NUCLEOTIDE SEQUENCE [LARGE SCALE GENOMIC DNA]</scope>
    <source>
        <strain evidence="2">C5 / ATCC 48332 / race O</strain>
    </source>
</reference>
<sequence>MATEDSLHLCCPAPDQNSYPISLVITISENQSPLQFNPPCSSSFSILFTYNISLPTL</sequence>
<reference evidence="2" key="2">
    <citation type="journal article" date="2013" name="PLoS Genet.">
        <title>Comparative genome structure, secondary metabolite, and effector coding capacity across Cochliobolus pathogens.</title>
        <authorList>
            <person name="Condon B.J."/>
            <person name="Leng Y."/>
            <person name="Wu D."/>
            <person name="Bushley K.E."/>
            <person name="Ohm R.A."/>
            <person name="Otillar R."/>
            <person name="Martin J."/>
            <person name="Schackwitz W."/>
            <person name="Grimwood J."/>
            <person name="MohdZainudin N."/>
            <person name="Xue C."/>
            <person name="Wang R."/>
            <person name="Manning V.A."/>
            <person name="Dhillon B."/>
            <person name="Tu Z.J."/>
            <person name="Steffenson B.J."/>
            <person name="Salamov A."/>
            <person name="Sun H."/>
            <person name="Lowry S."/>
            <person name="LaButti K."/>
            <person name="Han J."/>
            <person name="Copeland A."/>
            <person name="Lindquist E."/>
            <person name="Barry K."/>
            <person name="Schmutz J."/>
            <person name="Baker S.E."/>
            <person name="Ciuffetti L.M."/>
            <person name="Grigoriev I.V."/>
            <person name="Zhong S."/>
            <person name="Turgeon B.G."/>
        </authorList>
    </citation>
    <scope>NUCLEOTIDE SEQUENCE [LARGE SCALE GENOMIC DNA]</scope>
    <source>
        <strain evidence="2">C5 / ATCC 48332 / race O</strain>
    </source>
</reference>
<accession>M2V7Z4</accession>
<dbReference type="Proteomes" id="UP000016936">
    <property type="component" value="Unassembled WGS sequence"/>
</dbReference>
<name>M2V7Z4_COCH5</name>
<dbReference type="EMBL" id="KB445570">
    <property type="protein sequence ID" value="EMD95843.1"/>
    <property type="molecule type" value="Genomic_DNA"/>
</dbReference>
<keyword evidence="2" id="KW-1185">Reference proteome</keyword>
<dbReference type="HOGENOM" id="CLU_2996373_0_0_1"/>